<evidence type="ECO:0000313" key="1">
    <source>
        <dbReference type="EMBL" id="KAB8266871.1"/>
    </source>
</evidence>
<evidence type="ECO:0000313" key="2">
    <source>
        <dbReference type="Proteomes" id="UP000326289"/>
    </source>
</evidence>
<name>A0A5N6IJE3_9EURO</name>
<dbReference type="AlphaFoldDB" id="A0A5N6IJE3"/>
<reference evidence="1 2" key="1">
    <citation type="submission" date="2019-04" db="EMBL/GenBank/DDBJ databases">
        <title>Fungal friends and foes A comparative genomics study of 23 Aspergillus species from section Flavi.</title>
        <authorList>
            <consortium name="DOE Joint Genome Institute"/>
            <person name="Kjaerbolling I."/>
            <person name="Vesth T.C."/>
            <person name="Frisvad J.C."/>
            <person name="Nybo J.L."/>
            <person name="Theobald S."/>
            <person name="Kildgaard S."/>
            <person name="Petersen T.I."/>
            <person name="Kuo A."/>
            <person name="Sato A."/>
            <person name="Lyhne E.K."/>
            <person name="Kogle M.E."/>
            <person name="Wiebenga A."/>
            <person name="Kun R.S."/>
            <person name="Lubbers R.J."/>
            <person name="Makela M.R."/>
            <person name="Barry K."/>
            <person name="Chovatia M."/>
            <person name="Clum A."/>
            <person name="Daum C."/>
            <person name="Haridas S."/>
            <person name="He G."/>
            <person name="LaButti K."/>
            <person name="Lipzen A."/>
            <person name="Mondo S."/>
            <person name="Pangilinan J."/>
            <person name="Riley R."/>
            <person name="Salamov A."/>
            <person name="Simmons B.A."/>
            <person name="Magnuson J.K."/>
            <person name="Henrissat B."/>
            <person name="Mortensen U.H."/>
            <person name="Larsen T.O."/>
            <person name="De vries R.P."/>
            <person name="Grigoriev I.V."/>
            <person name="Machida M."/>
            <person name="Baker S.E."/>
            <person name="Andersen M.R."/>
        </authorList>
    </citation>
    <scope>NUCLEOTIDE SEQUENCE [LARGE SCALE GENOMIC DNA]</scope>
    <source>
        <strain evidence="1 2">CBS 117635</strain>
    </source>
</reference>
<proteinExistence type="predicted"/>
<dbReference type="Proteomes" id="UP000326289">
    <property type="component" value="Unassembled WGS sequence"/>
</dbReference>
<organism evidence="1 2">
    <name type="scientific">Aspergillus minisclerotigenes</name>
    <dbReference type="NCBI Taxonomy" id="656917"/>
    <lineage>
        <taxon>Eukaryota</taxon>
        <taxon>Fungi</taxon>
        <taxon>Dikarya</taxon>
        <taxon>Ascomycota</taxon>
        <taxon>Pezizomycotina</taxon>
        <taxon>Eurotiomycetes</taxon>
        <taxon>Eurotiomycetidae</taxon>
        <taxon>Eurotiales</taxon>
        <taxon>Aspergillaceae</taxon>
        <taxon>Aspergillus</taxon>
        <taxon>Aspergillus subgen. Circumdati</taxon>
    </lineage>
</organism>
<sequence length="86" mass="9588">MGMGGSFAKTKEAQAAMVMDGNLPSKLEGRNSFFFLTLGFPWPSKLGQGSSHSGFQYAHVIVWQNLKLNWPARHVLLAWLIAIIRQ</sequence>
<keyword evidence="2" id="KW-1185">Reference proteome</keyword>
<gene>
    <name evidence="1" type="ORF">BDV30DRAFT_232107</name>
</gene>
<accession>A0A5N6IJE3</accession>
<dbReference type="EMBL" id="ML732931">
    <property type="protein sequence ID" value="KAB8266871.1"/>
    <property type="molecule type" value="Genomic_DNA"/>
</dbReference>
<protein>
    <submittedName>
        <fullName evidence="1">Uncharacterized protein</fullName>
    </submittedName>
</protein>